<protein>
    <submittedName>
        <fullName evidence="1">Uncharacterized protein</fullName>
    </submittedName>
</protein>
<keyword evidence="2" id="KW-1185">Reference proteome</keyword>
<organism evidence="1 2">
    <name type="scientific">Plastoroseomonas hellenica</name>
    <dbReference type="NCBI Taxonomy" id="2687306"/>
    <lineage>
        <taxon>Bacteria</taxon>
        <taxon>Pseudomonadati</taxon>
        <taxon>Pseudomonadota</taxon>
        <taxon>Alphaproteobacteria</taxon>
        <taxon>Acetobacterales</taxon>
        <taxon>Acetobacteraceae</taxon>
        <taxon>Plastoroseomonas</taxon>
    </lineage>
</organism>
<proteinExistence type="predicted"/>
<dbReference type="Proteomes" id="UP001196870">
    <property type="component" value="Unassembled WGS sequence"/>
</dbReference>
<reference evidence="2" key="1">
    <citation type="journal article" date="2021" name="Syst. Appl. Microbiol.">
        <title>Roseomonas hellenica sp. nov., isolated from roots of wild-growing Alkanna tinctoria.</title>
        <authorList>
            <person name="Rat A."/>
            <person name="Naranjo H.D."/>
            <person name="Lebbe L."/>
            <person name="Cnockaert M."/>
            <person name="Krigas N."/>
            <person name="Grigoriadou K."/>
            <person name="Maloupa E."/>
            <person name="Willems A."/>
        </authorList>
    </citation>
    <scope>NUCLEOTIDE SEQUENCE [LARGE SCALE GENOMIC DNA]</scope>
    <source>
        <strain evidence="2">LMG 31523</strain>
    </source>
</reference>
<name>A0ABS5EWT6_9PROT</name>
<accession>A0ABS5EWT6</accession>
<dbReference type="EMBL" id="JAAGBB010000010">
    <property type="protein sequence ID" value="MBR0664753.1"/>
    <property type="molecule type" value="Genomic_DNA"/>
</dbReference>
<gene>
    <name evidence="1" type="ORF">GXW71_10360</name>
</gene>
<dbReference type="RefSeq" id="WP_211852414.1">
    <property type="nucleotide sequence ID" value="NZ_JAAGBB010000010.1"/>
</dbReference>
<sequence length="114" mass="12142">MDHAPNMTSAAMEVTDMRLFVFPAILALGLADPAAGQAPQRAAFCDRSSSAEGVQGTRETIAQSYQRRCQPGGIVSFSGPTAAHLIPELCDFTKQIVVTDGAVFCAMVEPRGRR</sequence>
<evidence type="ECO:0000313" key="1">
    <source>
        <dbReference type="EMBL" id="MBR0664753.1"/>
    </source>
</evidence>
<comment type="caution">
    <text evidence="1">The sequence shown here is derived from an EMBL/GenBank/DDBJ whole genome shotgun (WGS) entry which is preliminary data.</text>
</comment>
<evidence type="ECO:0000313" key="2">
    <source>
        <dbReference type="Proteomes" id="UP001196870"/>
    </source>
</evidence>